<name>A0A2S2N9W5_SCHGA</name>
<reference evidence="1" key="1">
    <citation type="submission" date="2018-04" db="EMBL/GenBank/DDBJ databases">
        <title>Transcriptome of Schizaphis graminum biotype I.</title>
        <authorList>
            <person name="Scully E.D."/>
            <person name="Geib S.M."/>
            <person name="Palmer N.A."/>
            <person name="Koch K."/>
            <person name="Bradshaw J."/>
            <person name="Heng-Moss T."/>
            <person name="Sarath G."/>
        </authorList>
    </citation>
    <scope>NUCLEOTIDE SEQUENCE</scope>
</reference>
<protein>
    <submittedName>
        <fullName evidence="1">Charged multivesicular body protein 4b</fullName>
    </submittedName>
</protein>
<evidence type="ECO:0000313" key="1">
    <source>
        <dbReference type="EMBL" id="MBY14011.1"/>
    </source>
</evidence>
<sequence>MSFLRKLFGGKKKEKKKPLNKYDLLQIFHSIEQFLMAKREILEKNIKKELATIKANVNRNKPVALNALKRKKCYEKQLSDIDDILLTVIKPNLLILKRVIVNTILVNST</sequence>
<proteinExistence type="predicted"/>
<organism evidence="1">
    <name type="scientific">Schizaphis graminum</name>
    <name type="common">Green bug aphid</name>
    <dbReference type="NCBI Taxonomy" id="13262"/>
    <lineage>
        <taxon>Eukaryota</taxon>
        <taxon>Metazoa</taxon>
        <taxon>Ecdysozoa</taxon>
        <taxon>Arthropoda</taxon>
        <taxon>Hexapoda</taxon>
        <taxon>Insecta</taxon>
        <taxon>Pterygota</taxon>
        <taxon>Neoptera</taxon>
        <taxon>Paraneoptera</taxon>
        <taxon>Hemiptera</taxon>
        <taxon>Sternorrhyncha</taxon>
        <taxon>Aphidomorpha</taxon>
        <taxon>Aphidoidea</taxon>
        <taxon>Aphididae</taxon>
        <taxon>Aphidini</taxon>
        <taxon>Schizaphis</taxon>
    </lineage>
</organism>
<dbReference type="AlphaFoldDB" id="A0A2S2N9W5"/>
<gene>
    <name evidence="1" type="primary">chmp4b_0</name>
    <name evidence="1" type="ORF">g.176897</name>
</gene>
<accession>A0A2S2N9W5</accession>
<dbReference type="EMBL" id="GGMR01001392">
    <property type="protein sequence ID" value="MBY14011.1"/>
    <property type="molecule type" value="Transcribed_RNA"/>
</dbReference>
<dbReference type="Gene3D" id="1.10.287.1060">
    <property type="entry name" value="ESAT-6-like"/>
    <property type="match status" value="1"/>
</dbReference>